<evidence type="ECO:0000256" key="2">
    <source>
        <dbReference type="ARBA" id="ARBA00001958"/>
    </source>
</evidence>
<dbReference type="NCBIfam" id="TIGR00671">
    <property type="entry name" value="baf"/>
    <property type="match status" value="1"/>
</dbReference>
<evidence type="ECO:0000256" key="10">
    <source>
        <dbReference type="ARBA" id="ARBA00022777"/>
    </source>
</evidence>
<evidence type="ECO:0000256" key="14">
    <source>
        <dbReference type="ARBA" id="ARBA00038036"/>
    </source>
</evidence>
<dbReference type="PANTHER" id="PTHR34265">
    <property type="entry name" value="TYPE III PANTOTHENATE KINASE"/>
    <property type="match status" value="1"/>
</dbReference>
<keyword evidence="9 16" id="KW-0547">Nucleotide-binding</keyword>
<keyword evidence="11 16" id="KW-0067">ATP-binding</keyword>
<keyword evidence="16" id="KW-0479">Metal-binding</keyword>
<feature type="binding site" evidence="16">
    <location>
        <begin position="9"/>
        <end position="16"/>
    </location>
    <ligand>
        <name>ATP</name>
        <dbReference type="ChEBI" id="CHEBI:30616"/>
    </ligand>
</feature>
<evidence type="ECO:0000313" key="18">
    <source>
        <dbReference type="Proteomes" id="UP001194469"/>
    </source>
</evidence>
<comment type="subunit">
    <text evidence="5 16">Homodimer.</text>
</comment>
<sequence length="262" mass="27997">MTQHFLLFDIGNTNVKIGIAVETAVLTSYVLPTDPGQTADSIGLRLLEVLRHAGLGPADVGACVASSVVPGVNPLIRRACERYLYRKLLFAPGDIAIPLENRYERPAEVGADRLVAAYAARRLYPGPRSLVSVDFGTATTFDCVEDGAYLGGLICPGVLSSAGALSSRTAKLPRISLEVEEDSPVIGRSTTTSLNHGFIFGFASMTEGVLARLGGVLPGPTEVVATGGFARDIARVSRCFDHVRPDLLLEGLRLLYLERETR</sequence>
<organism evidence="17 18">
    <name type="scientific">Nitratidesulfovibrio oxamicus</name>
    <dbReference type="NCBI Taxonomy" id="32016"/>
    <lineage>
        <taxon>Bacteria</taxon>
        <taxon>Pseudomonadati</taxon>
        <taxon>Thermodesulfobacteriota</taxon>
        <taxon>Desulfovibrionia</taxon>
        <taxon>Desulfovibrionales</taxon>
        <taxon>Desulfovibrionaceae</taxon>
        <taxon>Nitratidesulfovibrio</taxon>
    </lineage>
</organism>
<feature type="binding site" evidence="16">
    <location>
        <position position="137"/>
    </location>
    <ligand>
        <name>ATP</name>
        <dbReference type="ChEBI" id="CHEBI:30616"/>
    </ligand>
</feature>
<dbReference type="Pfam" id="PF03309">
    <property type="entry name" value="Pan_kinase"/>
    <property type="match status" value="1"/>
</dbReference>
<dbReference type="SUPFAM" id="SSF53067">
    <property type="entry name" value="Actin-like ATPase domain"/>
    <property type="match status" value="2"/>
</dbReference>
<dbReference type="RefSeq" id="WP_196610865.1">
    <property type="nucleotide sequence ID" value="NZ_VRYY01000818.1"/>
</dbReference>
<evidence type="ECO:0000256" key="15">
    <source>
        <dbReference type="ARBA" id="ARBA00040883"/>
    </source>
</evidence>
<evidence type="ECO:0000256" key="13">
    <source>
        <dbReference type="ARBA" id="ARBA00022993"/>
    </source>
</evidence>
<dbReference type="Proteomes" id="UP001194469">
    <property type="component" value="Unassembled WGS sequence"/>
</dbReference>
<dbReference type="CDD" id="cd24015">
    <property type="entry name" value="ASKHA_NBD_PanK-III"/>
    <property type="match status" value="1"/>
</dbReference>
<evidence type="ECO:0000256" key="1">
    <source>
        <dbReference type="ARBA" id="ARBA00001206"/>
    </source>
</evidence>
<evidence type="ECO:0000256" key="6">
    <source>
        <dbReference type="ARBA" id="ARBA00012102"/>
    </source>
</evidence>
<dbReference type="Gene3D" id="3.30.420.40">
    <property type="match status" value="2"/>
</dbReference>
<evidence type="ECO:0000256" key="9">
    <source>
        <dbReference type="ARBA" id="ARBA00022741"/>
    </source>
</evidence>
<reference evidence="17 18" key="1">
    <citation type="submission" date="2019-08" db="EMBL/GenBank/DDBJ databases">
        <authorList>
            <person name="Luo N."/>
        </authorList>
    </citation>
    <scope>NUCLEOTIDE SEQUENCE [LARGE SCALE GENOMIC DNA]</scope>
    <source>
        <strain evidence="17 18">NCIMB 9442</strain>
    </source>
</reference>
<dbReference type="HAMAP" id="MF_01274">
    <property type="entry name" value="Pantothen_kinase_3"/>
    <property type="match status" value="1"/>
</dbReference>
<feature type="binding site" evidence="16">
    <location>
        <begin position="110"/>
        <end position="113"/>
    </location>
    <ligand>
        <name>substrate</name>
    </ligand>
</feature>
<keyword evidence="18" id="KW-1185">Reference proteome</keyword>
<accession>A0ABS0J9H2</accession>
<evidence type="ECO:0000256" key="4">
    <source>
        <dbReference type="ARBA" id="ARBA00005225"/>
    </source>
</evidence>
<keyword evidence="10 16" id="KW-0418">Kinase</keyword>
<evidence type="ECO:0000256" key="8">
    <source>
        <dbReference type="ARBA" id="ARBA00022679"/>
    </source>
</evidence>
<dbReference type="InterPro" id="IPR043129">
    <property type="entry name" value="ATPase_NBD"/>
</dbReference>
<feature type="active site" description="Proton acceptor" evidence="16">
    <location>
        <position position="112"/>
    </location>
</feature>
<gene>
    <name evidence="16" type="primary">coaX</name>
    <name evidence="17" type="ORF">FVW20_19430</name>
</gene>
<evidence type="ECO:0000256" key="7">
    <source>
        <dbReference type="ARBA" id="ARBA00022490"/>
    </source>
</evidence>
<comment type="similarity">
    <text evidence="14 16">Belongs to the type III pantothenate kinase family.</text>
</comment>
<dbReference type="NCBIfam" id="NF009855">
    <property type="entry name" value="PRK13321.1"/>
    <property type="match status" value="1"/>
</dbReference>
<evidence type="ECO:0000256" key="5">
    <source>
        <dbReference type="ARBA" id="ARBA00011738"/>
    </source>
</evidence>
<comment type="subcellular location">
    <subcellularLocation>
        <location evidence="3 16">Cytoplasm</location>
    </subcellularLocation>
</comment>
<keyword evidence="13 16" id="KW-0173">Coenzyme A biosynthesis</keyword>
<comment type="cofactor">
    <cofactor evidence="2">
        <name>K(+)</name>
        <dbReference type="ChEBI" id="CHEBI:29103"/>
    </cofactor>
</comment>
<name>A0ABS0J9H2_9BACT</name>
<comment type="caution">
    <text evidence="17">The sequence shown here is derived from an EMBL/GenBank/DDBJ whole genome shotgun (WGS) entry which is preliminary data.</text>
</comment>
<evidence type="ECO:0000313" key="17">
    <source>
        <dbReference type="EMBL" id="MBG3879105.1"/>
    </source>
</evidence>
<comment type="catalytic activity">
    <reaction evidence="1 16">
        <text>(R)-pantothenate + ATP = (R)-4'-phosphopantothenate + ADP + H(+)</text>
        <dbReference type="Rhea" id="RHEA:16373"/>
        <dbReference type="ChEBI" id="CHEBI:10986"/>
        <dbReference type="ChEBI" id="CHEBI:15378"/>
        <dbReference type="ChEBI" id="CHEBI:29032"/>
        <dbReference type="ChEBI" id="CHEBI:30616"/>
        <dbReference type="ChEBI" id="CHEBI:456216"/>
        <dbReference type="EC" id="2.7.1.33"/>
    </reaction>
</comment>
<comment type="cofactor">
    <cofactor evidence="16">
        <name>NH4(+)</name>
        <dbReference type="ChEBI" id="CHEBI:28938"/>
    </cofactor>
    <cofactor evidence="16">
        <name>K(+)</name>
        <dbReference type="ChEBI" id="CHEBI:29103"/>
    </cofactor>
    <text evidence="16">A monovalent cation. Ammonium or potassium.</text>
</comment>
<evidence type="ECO:0000256" key="16">
    <source>
        <dbReference type="HAMAP-Rule" id="MF_01274"/>
    </source>
</evidence>
<evidence type="ECO:0000256" key="11">
    <source>
        <dbReference type="ARBA" id="ARBA00022840"/>
    </source>
</evidence>
<dbReference type="EC" id="2.7.1.33" evidence="6 16"/>
<dbReference type="PANTHER" id="PTHR34265:SF1">
    <property type="entry name" value="TYPE III PANTOTHENATE KINASE"/>
    <property type="match status" value="1"/>
</dbReference>
<keyword evidence="7 16" id="KW-0963">Cytoplasm</keyword>
<dbReference type="GO" id="GO:0016301">
    <property type="term" value="F:kinase activity"/>
    <property type="evidence" value="ECO:0007669"/>
    <property type="project" value="UniProtKB-KW"/>
</dbReference>
<comment type="pathway">
    <text evidence="4 16">Cofactor biosynthesis; coenzyme A biosynthesis; CoA from (R)-pantothenate: step 1/5.</text>
</comment>
<comment type="function">
    <text evidence="16">Catalyzes the phosphorylation of pantothenate (Pan), the first step in CoA biosynthesis.</text>
</comment>
<evidence type="ECO:0000256" key="12">
    <source>
        <dbReference type="ARBA" id="ARBA00022958"/>
    </source>
</evidence>
<protein>
    <recommendedName>
        <fullName evidence="15 16">Type III pantothenate kinase</fullName>
        <ecNumber evidence="6 16">2.7.1.33</ecNumber>
    </recommendedName>
    <alternativeName>
        <fullName evidence="16">PanK-III</fullName>
    </alternativeName>
    <alternativeName>
        <fullName evidence="16">Pantothenic acid kinase</fullName>
    </alternativeName>
</protein>
<dbReference type="EMBL" id="VRYY01000818">
    <property type="protein sequence ID" value="MBG3879105.1"/>
    <property type="molecule type" value="Genomic_DNA"/>
</dbReference>
<evidence type="ECO:0000256" key="3">
    <source>
        <dbReference type="ARBA" id="ARBA00004496"/>
    </source>
</evidence>
<keyword evidence="12 16" id="KW-0630">Potassium</keyword>
<feature type="binding site" evidence="16">
    <location>
        <position position="134"/>
    </location>
    <ligand>
        <name>K(+)</name>
        <dbReference type="ChEBI" id="CHEBI:29103"/>
    </ligand>
</feature>
<proteinExistence type="inferred from homology"/>
<feature type="binding site" evidence="16">
    <location>
        <position position="190"/>
    </location>
    <ligand>
        <name>substrate</name>
    </ligand>
</feature>
<keyword evidence="8 16" id="KW-0808">Transferase</keyword>
<dbReference type="InterPro" id="IPR004619">
    <property type="entry name" value="Type_III_PanK"/>
</dbReference>
<feature type="binding site" evidence="16">
    <location>
        <position position="103"/>
    </location>
    <ligand>
        <name>substrate</name>
    </ligand>
</feature>